<evidence type="ECO:0000313" key="2">
    <source>
        <dbReference type="Proteomes" id="UP000307720"/>
    </source>
</evidence>
<gene>
    <name evidence="1" type="ORF">E5357_14535</name>
</gene>
<accession>A0AC61QWB6</accession>
<name>A0AC61QWB6_9FIRM</name>
<sequence length="87" mass="10315">MKKADIKAVVENRFRELGAKQLELYPSGICWTMNGKFFKVSTLTDFWVLEWTDNHSYASNYCFEDIDPMPYDISEQEIIWQVDKLLL</sequence>
<organism evidence="1 2">
    <name type="scientific">Hominisplanchenecus murintestinalis</name>
    <dbReference type="NCBI Taxonomy" id="2941517"/>
    <lineage>
        <taxon>Bacteria</taxon>
        <taxon>Bacillati</taxon>
        <taxon>Bacillota</taxon>
        <taxon>Clostridia</taxon>
        <taxon>Lachnospirales</taxon>
        <taxon>Lachnospiraceae</taxon>
        <taxon>Hominisplanchenecus</taxon>
    </lineage>
</organism>
<comment type="caution">
    <text evidence="1">The sequence shown here is derived from an EMBL/GenBank/DDBJ whole genome shotgun (WGS) entry which is preliminary data.</text>
</comment>
<evidence type="ECO:0000313" key="1">
    <source>
        <dbReference type="EMBL" id="TGX96888.1"/>
    </source>
</evidence>
<protein>
    <submittedName>
        <fullName evidence="1">Uncharacterized protein</fullName>
    </submittedName>
</protein>
<proteinExistence type="predicted"/>
<dbReference type="EMBL" id="SRZB01000044">
    <property type="protein sequence ID" value="TGX96888.1"/>
    <property type="molecule type" value="Genomic_DNA"/>
</dbReference>
<reference evidence="1" key="1">
    <citation type="submission" date="2019-04" db="EMBL/GenBank/DDBJ databases">
        <title>Microbes associate with the intestines of laboratory mice.</title>
        <authorList>
            <person name="Navarre W."/>
            <person name="Wong E."/>
            <person name="Huang K."/>
            <person name="Tropini C."/>
            <person name="Ng K."/>
            <person name="Yu B."/>
        </authorList>
    </citation>
    <scope>NUCLEOTIDE SEQUENCE</scope>
    <source>
        <strain evidence="1">NM72_1-8</strain>
    </source>
</reference>
<keyword evidence="2" id="KW-1185">Reference proteome</keyword>
<dbReference type="Proteomes" id="UP000307720">
    <property type="component" value="Unassembled WGS sequence"/>
</dbReference>